<comment type="caution">
    <text evidence="1">The sequence shown here is derived from an EMBL/GenBank/DDBJ whole genome shotgun (WGS) entry which is preliminary data.</text>
</comment>
<accession>A0A7J8QGU3</accession>
<dbReference type="EMBL" id="JABEZZ010000011">
    <property type="protein sequence ID" value="MBA0600470.1"/>
    <property type="molecule type" value="Genomic_DNA"/>
</dbReference>
<gene>
    <name evidence="1" type="ORF">Gorai_006657</name>
</gene>
<evidence type="ECO:0000313" key="2">
    <source>
        <dbReference type="Proteomes" id="UP000593578"/>
    </source>
</evidence>
<dbReference type="InterPro" id="IPR027417">
    <property type="entry name" value="P-loop_NTPase"/>
</dbReference>
<dbReference type="AlphaFoldDB" id="A0A7J8QGU3"/>
<reference evidence="1 2" key="1">
    <citation type="journal article" date="2019" name="Genome Biol. Evol.">
        <title>Insights into the evolution of the New World diploid cottons (Gossypium, subgenus Houzingenia) based on genome sequencing.</title>
        <authorList>
            <person name="Grover C.E."/>
            <person name="Arick M.A. 2nd"/>
            <person name="Thrash A."/>
            <person name="Conover J.L."/>
            <person name="Sanders W.S."/>
            <person name="Peterson D.G."/>
            <person name="Frelichowski J.E."/>
            <person name="Scheffler J.A."/>
            <person name="Scheffler B.E."/>
            <person name="Wendel J.F."/>
        </authorList>
    </citation>
    <scope>NUCLEOTIDE SEQUENCE [LARGE SCALE GENOMIC DNA]</scope>
    <source>
        <strain evidence="1">8</strain>
        <tissue evidence="1">Leaf</tissue>
    </source>
</reference>
<dbReference type="Proteomes" id="UP000593578">
    <property type="component" value="Unassembled WGS sequence"/>
</dbReference>
<evidence type="ECO:0000313" key="1">
    <source>
        <dbReference type="EMBL" id="MBA0600470.1"/>
    </source>
</evidence>
<dbReference type="Gene3D" id="3.40.50.300">
    <property type="entry name" value="P-loop containing nucleotide triphosphate hydrolases"/>
    <property type="match status" value="1"/>
</dbReference>
<name>A0A7J8QGU3_GOSRA</name>
<sequence>MAAPPARARADYDYLIKLLLIGDSGYVVHYSLDMVSLDWNNVEEALFDCNIENYQILGVGKSCLLLRFSDGSFTTSFITTI</sequence>
<organism evidence="1 2">
    <name type="scientific">Gossypium raimondii</name>
    <name type="common">Peruvian cotton</name>
    <name type="synonym">Gossypium klotzschianum subsp. raimondii</name>
    <dbReference type="NCBI Taxonomy" id="29730"/>
    <lineage>
        <taxon>Eukaryota</taxon>
        <taxon>Viridiplantae</taxon>
        <taxon>Streptophyta</taxon>
        <taxon>Embryophyta</taxon>
        <taxon>Tracheophyta</taxon>
        <taxon>Spermatophyta</taxon>
        <taxon>Magnoliopsida</taxon>
        <taxon>eudicotyledons</taxon>
        <taxon>Gunneridae</taxon>
        <taxon>Pentapetalae</taxon>
        <taxon>rosids</taxon>
        <taxon>malvids</taxon>
        <taxon>Malvales</taxon>
        <taxon>Malvaceae</taxon>
        <taxon>Malvoideae</taxon>
        <taxon>Gossypium</taxon>
    </lineage>
</organism>
<feature type="non-terminal residue" evidence="1">
    <location>
        <position position="1"/>
    </location>
</feature>
<proteinExistence type="predicted"/>
<protein>
    <submittedName>
        <fullName evidence="1">Uncharacterized protein</fullName>
    </submittedName>
</protein>